<dbReference type="GO" id="GO:0008410">
    <property type="term" value="F:CoA-transferase activity"/>
    <property type="evidence" value="ECO:0007669"/>
    <property type="project" value="TreeGrafter"/>
</dbReference>
<keyword evidence="3" id="KW-1185">Reference proteome</keyword>
<dbReference type="Gene3D" id="3.30.1540.10">
    <property type="entry name" value="formyl-coa transferase, domain 3"/>
    <property type="match status" value="1"/>
</dbReference>
<gene>
    <name evidence="2" type="ORF">EDC65_5075</name>
</gene>
<protein>
    <submittedName>
        <fullName evidence="2">Crotonobetainyl-CoA:carnitine CoA-transferase CaiB-like acyl-CoA transferase</fullName>
    </submittedName>
</protein>
<dbReference type="PANTHER" id="PTHR48207">
    <property type="entry name" value="SUCCINATE--HYDROXYMETHYLGLUTARATE COA-TRANSFERASE"/>
    <property type="match status" value="1"/>
</dbReference>
<evidence type="ECO:0000313" key="3">
    <source>
        <dbReference type="Proteomes" id="UP000278222"/>
    </source>
</evidence>
<dbReference type="Proteomes" id="UP000278222">
    <property type="component" value="Unassembled WGS sequence"/>
</dbReference>
<proteinExistence type="predicted"/>
<dbReference type="Gene3D" id="3.40.50.10540">
    <property type="entry name" value="Crotonobetainyl-coa:carnitine coa-transferase, domain 1"/>
    <property type="match status" value="1"/>
</dbReference>
<comment type="caution">
    <text evidence="2">The sequence shown here is derived from an EMBL/GenBank/DDBJ whole genome shotgun (WGS) entry which is preliminary data.</text>
</comment>
<dbReference type="AlphaFoldDB" id="A0A3N1KQZ5"/>
<reference evidence="2 3" key="1">
    <citation type="submission" date="2018-11" db="EMBL/GenBank/DDBJ databases">
        <title>Genomic Encyclopedia of Type Strains, Phase IV (KMG-IV): sequencing the most valuable type-strain genomes for metagenomic binning, comparative biology and taxonomic classification.</title>
        <authorList>
            <person name="Goeker M."/>
        </authorList>
    </citation>
    <scope>NUCLEOTIDE SEQUENCE [LARGE SCALE GENOMIC DNA]</scope>
    <source>
        <strain evidence="2 3">DSM 5900</strain>
    </source>
</reference>
<name>A0A3N1KQZ5_9PROT</name>
<dbReference type="SUPFAM" id="SSF89796">
    <property type="entry name" value="CoA-transferase family III (CaiB/BaiF)"/>
    <property type="match status" value="1"/>
</dbReference>
<dbReference type="InterPro" id="IPR003673">
    <property type="entry name" value="CoA-Trfase_fam_III"/>
</dbReference>
<evidence type="ECO:0000256" key="1">
    <source>
        <dbReference type="ARBA" id="ARBA00022679"/>
    </source>
</evidence>
<keyword evidence="1 2" id="KW-0808">Transferase</keyword>
<evidence type="ECO:0000313" key="2">
    <source>
        <dbReference type="EMBL" id="ROP81219.1"/>
    </source>
</evidence>
<dbReference type="RefSeq" id="WP_123694926.1">
    <property type="nucleotide sequence ID" value="NZ_AP019700.1"/>
</dbReference>
<dbReference type="OrthoDB" id="9781472at2"/>
<dbReference type="InterPro" id="IPR023606">
    <property type="entry name" value="CoA-Trfase_III_dom_1_sf"/>
</dbReference>
<dbReference type="InterPro" id="IPR050483">
    <property type="entry name" value="CoA-transferase_III_domain"/>
</dbReference>
<dbReference type="InterPro" id="IPR044855">
    <property type="entry name" value="CoA-Trfase_III_dom3_sf"/>
</dbReference>
<accession>A0A3N1KQZ5</accession>
<dbReference type="EMBL" id="RJKX01000018">
    <property type="protein sequence ID" value="ROP81219.1"/>
    <property type="molecule type" value="Genomic_DNA"/>
</dbReference>
<organism evidence="2 3">
    <name type="scientific">Stella humosa</name>
    <dbReference type="NCBI Taxonomy" id="94"/>
    <lineage>
        <taxon>Bacteria</taxon>
        <taxon>Pseudomonadati</taxon>
        <taxon>Pseudomonadota</taxon>
        <taxon>Alphaproteobacteria</taxon>
        <taxon>Rhodospirillales</taxon>
        <taxon>Stellaceae</taxon>
        <taxon>Stella</taxon>
    </lineage>
</organism>
<sequence length="400" mass="43069">MSGPLAGVRVVDLTAVFLGPVASQTLGDLGADVIKIETPDGDITRSITPARNRGMGTGFLAVNRNKRSVVLDLKQAEARAVLGRLIAGADVLMHSMRPQAMDRLGFGPAAARAINPRIIHCAAYGYRRDGPHGWRPAYDDVIQAASGLAAIQASFAGEPRYVPTSMIDKLVGLTVAQAIGMALFHRERSGEGQAIEIPMYETTVAFLMPEHMAGRGFAPPEGPAGYGRVLAPHRRPYRTADGHIGVLPYTVTQWQRLFELIGRPEMAADPRVTDGPTRNRHVGALYEMVADAMPARTTADWHRAFDAADIPAMPVQDLDAVLDCPHLAATGFYETHHHDSEGDIVLLGHPVRYERTPAEISRLPPRLGQHTVEVLAEAGYDAAEIESLLVAGAAVGEPQE</sequence>
<dbReference type="PANTHER" id="PTHR48207:SF4">
    <property type="entry name" value="BLL6097 PROTEIN"/>
    <property type="match status" value="1"/>
</dbReference>
<dbReference type="Pfam" id="PF02515">
    <property type="entry name" value="CoA_transf_3"/>
    <property type="match status" value="1"/>
</dbReference>